<dbReference type="GO" id="GO:0045259">
    <property type="term" value="C:proton-transporting ATP synthase complex"/>
    <property type="evidence" value="ECO:0007669"/>
    <property type="project" value="UniProtKB-KW"/>
</dbReference>
<dbReference type="PROSITE" id="PS00389">
    <property type="entry name" value="ATPASE_DELTA"/>
    <property type="match status" value="1"/>
</dbReference>
<dbReference type="GO" id="GO:0005886">
    <property type="term" value="C:plasma membrane"/>
    <property type="evidence" value="ECO:0007669"/>
    <property type="project" value="UniProtKB-SubCell"/>
</dbReference>
<dbReference type="InterPro" id="IPR026015">
    <property type="entry name" value="ATP_synth_OSCP/delta_N_sf"/>
</dbReference>
<keyword evidence="8" id="KW-1003">Cell membrane</keyword>
<comment type="similarity">
    <text evidence="8">Belongs to the ATPase delta chain family.</text>
</comment>
<dbReference type="PRINTS" id="PR00125">
    <property type="entry name" value="ATPASEDELTA"/>
</dbReference>
<evidence type="ECO:0000313" key="9">
    <source>
        <dbReference type="EMBL" id="WXU00167.1"/>
    </source>
</evidence>
<proteinExistence type="inferred from homology"/>
<organism evidence="9">
    <name type="scientific">Catillopecten margaritatus gill symbiont</name>
    <dbReference type="NCBI Taxonomy" id="3083288"/>
    <lineage>
        <taxon>Bacteria</taxon>
        <taxon>Pseudomonadati</taxon>
        <taxon>Pseudomonadota</taxon>
        <taxon>Gammaproteobacteria</taxon>
        <taxon>sulfur-oxidizing symbionts</taxon>
    </lineage>
</organism>
<dbReference type="AlphaFoldDB" id="A0AAU6PGN8"/>
<keyword evidence="4 8" id="KW-0406">Ion transport</keyword>
<evidence type="ECO:0000256" key="6">
    <source>
        <dbReference type="ARBA" id="ARBA00023196"/>
    </source>
</evidence>
<keyword evidence="6 8" id="KW-0139">CF(1)</keyword>
<evidence type="ECO:0000256" key="8">
    <source>
        <dbReference type="HAMAP-Rule" id="MF_01416"/>
    </source>
</evidence>
<evidence type="ECO:0000256" key="5">
    <source>
        <dbReference type="ARBA" id="ARBA00023136"/>
    </source>
</evidence>
<sequence length="182" mass="19782">MELTTIAKPYANAIFEIAQQNEMHSVWRSILEVGASIADDTKMRAFIASPNATKAVKSKAIIEIYQSAMGRMLNAQEIAFVDLLLKNNRIGVLPSILALFDAKCNLGSDAKVFQVTSAYKLSAAEEKKITRDLSDKYKTTVSIDTEIDKNLVGGVVIKEGDKVTDLSIQARVNGLGSSLSIN</sequence>
<evidence type="ECO:0000256" key="1">
    <source>
        <dbReference type="ARBA" id="ARBA00004370"/>
    </source>
</evidence>
<dbReference type="InterPro" id="IPR000711">
    <property type="entry name" value="ATPase_OSCP/dsu"/>
</dbReference>
<dbReference type="Gene3D" id="1.10.520.20">
    <property type="entry name" value="N-terminal domain of the delta subunit of the F1F0-ATP synthase"/>
    <property type="match status" value="1"/>
</dbReference>
<dbReference type="HAMAP" id="MF_01416">
    <property type="entry name" value="ATP_synth_delta_bact"/>
    <property type="match status" value="1"/>
</dbReference>
<dbReference type="SUPFAM" id="SSF47928">
    <property type="entry name" value="N-terminal domain of the delta subunit of the F1F0-ATP synthase"/>
    <property type="match status" value="1"/>
</dbReference>
<keyword evidence="3 8" id="KW-0375">Hydrogen ion transport</keyword>
<dbReference type="NCBIfam" id="TIGR01145">
    <property type="entry name" value="ATP_synt_delta"/>
    <property type="match status" value="1"/>
</dbReference>
<comment type="subcellular location">
    <subcellularLocation>
        <location evidence="8">Cell membrane</location>
        <topology evidence="8">Peripheral membrane protein</topology>
    </subcellularLocation>
    <subcellularLocation>
        <location evidence="1">Membrane</location>
    </subcellularLocation>
</comment>
<dbReference type="NCBIfam" id="NF004402">
    <property type="entry name" value="PRK05758.2-2"/>
    <property type="match status" value="1"/>
</dbReference>
<evidence type="ECO:0000256" key="3">
    <source>
        <dbReference type="ARBA" id="ARBA00022781"/>
    </source>
</evidence>
<protein>
    <recommendedName>
        <fullName evidence="8">ATP synthase subunit delta</fullName>
    </recommendedName>
    <alternativeName>
        <fullName evidence="8">ATP synthase F(1) sector subunit delta</fullName>
    </alternativeName>
    <alternativeName>
        <fullName evidence="8">F-type ATPase subunit delta</fullName>
        <shortName evidence="8">F-ATPase subunit delta</shortName>
    </alternativeName>
</protein>
<keyword evidence="7 8" id="KW-0066">ATP synthesis</keyword>
<keyword evidence="5 8" id="KW-0472">Membrane</keyword>
<comment type="function">
    <text evidence="8">This protein is part of the stalk that links CF(0) to CF(1). It either transmits conformational changes from CF(0) to CF(1) or is implicated in proton conduction.</text>
</comment>
<evidence type="ECO:0000256" key="4">
    <source>
        <dbReference type="ARBA" id="ARBA00023065"/>
    </source>
</evidence>
<comment type="function">
    <text evidence="8">F(1)F(0) ATP synthase produces ATP from ADP in the presence of a proton or sodium gradient. F-type ATPases consist of two structural domains, F(1) containing the extramembraneous catalytic core and F(0) containing the membrane proton channel, linked together by a central stalk and a peripheral stalk. During catalysis, ATP synthesis in the catalytic domain of F(1) is coupled via a rotary mechanism of the central stalk subunits to proton translocation.</text>
</comment>
<evidence type="ECO:0000256" key="7">
    <source>
        <dbReference type="ARBA" id="ARBA00023310"/>
    </source>
</evidence>
<evidence type="ECO:0000256" key="2">
    <source>
        <dbReference type="ARBA" id="ARBA00022448"/>
    </source>
</evidence>
<dbReference type="InterPro" id="IPR020781">
    <property type="entry name" value="ATPase_OSCP/d_CS"/>
</dbReference>
<dbReference type="PANTHER" id="PTHR11910">
    <property type="entry name" value="ATP SYNTHASE DELTA CHAIN"/>
    <property type="match status" value="1"/>
</dbReference>
<dbReference type="EMBL" id="CP138327">
    <property type="protein sequence ID" value="WXU00167.1"/>
    <property type="molecule type" value="Genomic_DNA"/>
</dbReference>
<dbReference type="Pfam" id="PF00213">
    <property type="entry name" value="OSCP"/>
    <property type="match status" value="1"/>
</dbReference>
<dbReference type="GO" id="GO:0046933">
    <property type="term" value="F:proton-transporting ATP synthase activity, rotational mechanism"/>
    <property type="evidence" value="ECO:0007669"/>
    <property type="project" value="UniProtKB-UniRule"/>
</dbReference>
<keyword evidence="2 8" id="KW-0813">Transport</keyword>
<reference evidence="9" key="1">
    <citation type="submission" date="2023-10" db="EMBL/GenBank/DDBJ databases">
        <title>The first scallop-associated chemosynthetic bacterial symbiont.</title>
        <authorList>
            <person name="Lin Y.-T."/>
            <person name="Sun J."/>
            <person name="Ip J.C.-H."/>
            <person name="He X."/>
            <person name="Gao Z.-M."/>
            <person name="Perez M."/>
            <person name="Xu T."/>
            <person name="Qian P.-Y."/>
            <person name="Qiu J.-W."/>
        </authorList>
    </citation>
    <scope>NUCLEOTIDE SEQUENCE</scope>
    <source>
        <strain evidence="9">Gill1</strain>
    </source>
</reference>
<name>A0AAU6PGN8_9GAMM</name>
<gene>
    <name evidence="8 9" type="primary">atpH</name>
    <name evidence="9" type="ORF">Ctma_0878</name>
</gene>
<accession>A0AAU6PGN8</accession>